<dbReference type="PANTHER" id="PTHR42808:SF3">
    <property type="entry name" value="HYDROXYSTEROID DEHYDROGENASE-LIKE PROTEIN 2"/>
    <property type="match status" value="1"/>
</dbReference>
<comment type="similarity">
    <text evidence="1">Belongs to the short-chain dehydrogenases/reductases (SDR) family.</text>
</comment>
<accession>A0A2T6BG06</accession>
<evidence type="ECO:0000256" key="2">
    <source>
        <dbReference type="ARBA" id="ARBA00022857"/>
    </source>
</evidence>
<comment type="caution">
    <text evidence="5">The sequence shown here is derived from an EMBL/GenBank/DDBJ whole genome shotgun (WGS) entry which is preliminary data.</text>
</comment>
<evidence type="ECO:0000313" key="5">
    <source>
        <dbReference type="EMBL" id="PTX54994.1"/>
    </source>
</evidence>
<proteinExistence type="inferred from homology"/>
<protein>
    <submittedName>
        <fullName evidence="5">SCP-2 sterol transfer family protein</fullName>
    </submittedName>
</protein>
<dbReference type="RefSeq" id="WP_108025397.1">
    <property type="nucleotide sequence ID" value="NZ_QBKR01000023.1"/>
</dbReference>
<evidence type="ECO:0000256" key="3">
    <source>
        <dbReference type="ARBA" id="ARBA00023002"/>
    </source>
</evidence>
<keyword evidence="6" id="KW-1185">Reference proteome</keyword>
<organism evidence="5 6">
    <name type="scientific">Melghirimyces profundicolus</name>
    <dbReference type="NCBI Taxonomy" id="1242148"/>
    <lineage>
        <taxon>Bacteria</taxon>
        <taxon>Bacillati</taxon>
        <taxon>Bacillota</taxon>
        <taxon>Bacilli</taxon>
        <taxon>Bacillales</taxon>
        <taxon>Thermoactinomycetaceae</taxon>
        <taxon>Melghirimyces</taxon>
    </lineage>
</organism>
<dbReference type="PANTHER" id="PTHR42808">
    <property type="entry name" value="HYDROXYSTEROID DEHYDROGENASE-LIKE PROTEIN 2"/>
    <property type="match status" value="1"/>
</dbReference>
<dbReference type="Proteomes" id="UP000244240">
    <property type="component" value="Unassembled WGS sequence"/>
</dbReference>
<evidence type="ECO:0000313" key="6">
    <source>
        <dbReference type="Proteomes" id="UP000244240"/>
    </source>
</evidence>
<dbReference type="InterPro" id="IPR003033">
    <property type="entry name" value="SCP2_sterol-bd_dom"/>
</dbReference>
<evidence type="ECO:0000259" key="4">
    <source>
        <dbReference type="Pfam" id="PF02036"/>
    </source>
</evidence>
<feature type="domain" description="SCP2" evidence="4">
    <location>
        <begin position="11"/>
        <end position="109"/>
    </location>
</feature>
<name>A0A2T6BG06_9BACL</name>
<keyword evidence="2" id="KW-0521">NADP</keyword>
<dbReference type="Gene3D" id="3.30.1050.10">
    <property type="entry name" value="SCP2 sterol-binding domain"/>
    <property type="match status" value="1"/>
</dbReference>
<dbReference type="AlphaFoldDB" id="A0A2T6BG06"/>
<reference evidence="5 6" key="1">
    <citation type="submission" date="2018-04" db="EMBL/GenBank/DDBJ databases">
        <title>Genomic Encyclopedia of Archaeal and Bacterial Type Strains, Phase II (KMG-II): from individual species to whole genera.</title>
        <authorList>
            <person name="Goeker M."/>
        </authorList>
    </citation>
    <scope>NUCLEOTIDE SEQUENCE [LARGE SCALE GENOMIC DNA]</scope>
    <source>
        <strain evidence="5 6">DSM 45787</strain>
    </source>
</reference>
<dbReference type="Pfam" id="PF02036">
    <property type="entry name" value="SCP2"/>
    <property type="match status" value="1"/>
</dbReference>
<keyword evidence="3" id="KW-0560">Oxidoreductase</keyword>
<dbReference type="SUPFAM" id="SSF55718">
    <property type="entry name" value="SCP-like"/>
    <property type="match status" value="1"/>
</dbReference>
<evidence type="ECO:0000256" key="1">
    <source>
        <dbReference type="ARBA" id="ARBA00006484"/>
    </source>
</evidence>
<dbReference type="OrthoDB" id="9804656at2"/>
<gene>
    <name evidence="5" type="ORF">C8P63_12314</name>
</gene>
<dbReference type="InterPro" id="IPR051935">
    <property type="entry name" value="HSDL2"/>
</dbReference>
<dbReference type="EMBL" id="QBKR01000023">
    <property type="protein sequence ID" value="PTX54994.1"/>
    <property type="molecule type" value="Genomic_DNA"/>
</dbReference>
<sequence length="114" mass="12561">MSVEMSTKQVFEEIESRLKENPEPIQGMETVYQFELSGDDSGVFQLKLSEGTAGVEEGTPHEADCTIQMDSEDFKEMLLGNLNATAAFMSGKLRVKGDMGKAMKLQSVLGKYQS</sequence>
<dbReference type="InterPro" id="IPR036527">
    <property type="entry name" value="SCP2_sterol-bd_dom_sf"/>
</dbReference>
<dbReference type="GO" id="GO:0016491">
    <property type="term" value="F:oxidoreductase activity"/>
    <property type="evidence" value="ECO:0007669"/>
    <property type="project" value="UniProtKB-KW"/>
</dbReference>